<dbReference type="EMBL" id="JAZGQL010000001">
    <property type="protein sequence ID" value="MEE6305222.1"/>
    <property type="molecule type" value="Genomic_DNA"/>
</dbReference>
<evidence type="ECO:0000313" key="2">
    <source>
        <dbReference type="Proteomes" id="UP001339911"/>
    </source>
</evidence>
<dbReference type="RefSeq" id="WP_331205639.1">
    <property type="nucleotide sequence ID" value="NZ_JAZGQL010000001.1"/>
</dbReference>
<dbReference type="Proteomes" id="UP001339911">
    <property type="component" value="Unassembled WGS sequence"/>
</dbReference>
<proteinExistence type="predicted"/>
<name>A0ABU7S6J2_9ACTN</name>
<accession>A0ABU7S6J2</accession>
<gene>
    <name evidence="1" type="ORF">V1634_00030</name>
</gene>
<protein>
    <submittedName>
        <fullName evidence="1">Uncharacterized protein</fullName>
    </submittedName>
</protein>
<sequence length="42" mass="4551">MGEARGTWLAARTDWVSSTTAVEHDYRELETGLDLDGQAAGL</sequence>
<evidence type="ECO:0000313" key="1">
    <source>
        <dbReference type="EMBL" id="MEE6305222.1"/>
    </source>
</evidence>
<keyword evidence="2" id="KW-1185">Reference proteome</keyword>
<reference evidence="1 2" key="1">
    <citation type="submission" date="2024-01" db="EMBL/GenBank/DDBJ databases">
        <title>Genome insights into Plantactinospora veratri sp. nov.</title>
        <authorList>
            <person name="Wang L."/>
        </authorList>
    </citation>
    <scope>NUCLEOTIDE SEQUENCE [LARGE SCALE GENOMIC DNA]</scope>
    <source>
        <strain evidence="1 2">NEAU-FHS4</strain>
    </source>
</reference>
<comment type="caution">
    <text evidence="1">The sequence shown here is derived from an EMBL/GenBank/DDBJ whole genome shotgun (WGS) entry which is preliminary data.</text>
</comment>
<organism evidence="1 2">
    <name type="scientific">Plantactinospora veratri</name>
    <dbReference type="NCBI Taxonomy" id="1436122"/>
    <lineage>
        <taxon>Bacteria</taxon>
        <taxon>Bacillati</taxon>
        <taxon>Actinomycetota</taxon>
        <taxon>Actinomycetes</taxon>
        <taxon>Micromonosporales</taxon>
        <taxon>Micromonosporaceae</taxon>
        <taxon>Plantactinospora</taxon>
    </lineage>
</organism>